<sequence>MVPKVQGERAIYRGINVDIEELRRVQATSTAMNVATANTVMTQPAAVHEMTTRSKNKGRSSSQSTTGSTSTVATAVATAATKARAKPSITPVKKAKAKEKLQGTSAAAGPAYKPDQPKISSFFHRDHSRSLWPHSLVVGELPPTNGLTPQIIDLVQYRMMAVPTVPQV</sequence>
<evidence type="ECO:0000256" key="1">
    <source>
        <dbReference type="SAM" id="MobiDB-lite"/>
    </source>
</evidence>
<keyword evidence="3" id="KW-1185">Reference proteome</keyword>
<name>A0A316YG74_9BASI</name>
<accession>A0A316YG74</accession>
<dbReference type="RefSeq" id="XP_025375728.1">
    <property type="nucleotide sequence ID" value="XM_025524176.1"/>
</dbReference>
<dbReference type="GeneID" id="37046092"/>
<dbReference type="InParanoid" id="A0A316YG74"/>
<feature type="region of interest" description="Disordered" evidence="1">
    <location>
        <begin position="42"/>
        <end position="113"/>
    </location>
</feature>
<feature type="compositionally biased region" description="Low complexity" evidence="1">
    <location>
        <begin position="59"/>
        <end position="88"/>
    </location>
</feature>
<evidence type="ECO:0000313" key="2">
    <source>
        <dbReference type="EMBL" id="PWN88530.1"/>
    </source>
</evidence>
<dbReference type="EMBL" id="KZ819638">
    <property type="protein sequence ID" value="PWN88530.1"/>
    <property type="molecule type" value="Genomic_DNA"/>
</dbReference>
<gene>
    <name evidence="2" type="ORF">FA10DRAFT_288068</name>
</gene>
<evidence type="ECO:0000313" key="3">
    <source>
        <dbReference type="Proteomes" id="UP000245768"/>
    </source>
</evidence>
<dbReference type="Proteomes" id="UP000245768">
    <property type="component" value="Unassembled WGS sequence"/>
</dbReference>
<reference evidence="2 3" key="1">
    <citation type="journal article" date="2018" name="Mol. Biol. Evol.">
        <title>Broad Genomic Sampling Reveals a Smut Pathogenic Ancestry of the Fungal Clade Ustilaginomycotina.</title>
        <authorList>
            <person name="Kijpornyongpan T."/>
            <person name="Mondo S.J."/>
            <person name="Barry K."/>
            <person name="Sandor L."/>
            <person name="Lee J."/>
            <person name="Lipzen A."/>
            <person name="Pangilinan J."/>
            <person name="LaButti K."/>
            <person name="Hainaut M."/>
            <person name="Henrissat B."/>
            <person name="Grigoriev I.V."/>
            <person name="Spatafora J.W."/>
            <person name="Aime M.C."/>
        </authorList>
    </citation>
    <scope>NUCLEOTIDE SEQUENCE [LARGE SCALE GENOMIC DNA]</scope>
    <source>
        <strain evidence="2 3">MCA 4198</strain>
    </source>
</reference>
<protein>
    <submittedName>
        <fullName evidence="2">Uncharacterized protein</fullName>
    </submittedName>
</protein>
<proteinExistence type="predicted"/>
<organism evidence="2 3">
    <name type="scientific">Acaromyces ingoldii</name>
    <dbReference type="NCBI Taxonomy" id="215250"/>
    <lineage>
        <taxon>Eukaryota</taxon>
        <taxon>Fungi</taxon>
        <taxon>Dikarya</taxon>
        <taxon>Basidiomycota</taxon>
        <taxon>Ustilaginomycotina</taxon>
        <taxon>Exobasidiomycetes</taxon>
        <taxon>Exobasidiales</taxon>
        <taxon>Cryptobasidiaceae</taxon>
        <taxon>Acaromyces</taxon>
    </lineage>
</organism>
<dbReference type="AlphaFoldDB" id="A0A316YG74"/>